<accession>A0ABX6EX26</accession>
<keyword evidence="3" id="KW-0805">Transcription regulation</keyword>
<feature type="compositionally biased region" description="Basic residues" evidence="6">
    <location>
        <begin position="536"/>
        <end position="545"/>
    </location>
</feature>
<dbReference type="InterPro" id="IPR019340">
    <property type="entry name" value="Histone_AcTrfase_su3"/>
</dbReference>
<feature type="compositionally biased region" description="Acidic residues" evidence="6">
    <location>
        <begin position="611"/>
        <end position="620"/>
    </location>
</feature>
<protein>
    <submittedName>
        <fullName evidence="7">Chromatin-remodeling complexes subunit NGG1</fullName>
    </submittedName>
</protein>
<gene>
    <name evidence="7" type="primary">NGG1</name>
    <name evidence="7" type="ORF">FIM1_3636</name>
</gene>
<keyword evidence="4" id="KW-0804">Transcription</keyword>
<evidence type="ECO:0000313" key="8">
    <source>
        <dbReference type="Proteomes" id="UP000422736"/>
    </source>
</evidence>
<dbReference type="PANTHER" id="PTHR13556">
    <property type="entry name" value="TRANSCRIPTIONAL ADAPTER 3-RELATED"/>
    <property type="match status" value="1"/>
</dbReference>
<feature type="region of interest" description="Disordered" evidence="6">
    <location>
        <begin position="536"/>
        <end position="560"/>
    </location>
</feature>
<reference evidence="7 8" key="1">
    <citation type="submission" date="2016-03" db="EMBL/GenBank/DDBJ databases">
        <title>How can Kluyveromyces marxianus grow so fast - potential evolutionary course in Saccharomyces Complex revealed by comparative genomics.</title>
        <authorList>
            <person name="Mo W."/>
            <person name="Lu W."/>
            <person name="Yang X."/>
            <person name="Qi J."/>
            <person name="Lv H."/>
        </authorList>
    </citation>
    <scope>NUCLEOTIDE SEQUENCE [LARGE SCALE GENOMIC DNA]</scope>
    <source>
        <strain evidence="7 8">FIM1</strain>
    </source>
</reference>
<name>A0ABX6EX26_KLUMA</name>
<feature type="compositionally biased region" description="Polar residues" evidence="6">
    <location>
        <begin position="122"/>
        <end position="132"/>
    </location>
</feature>
<dbReference type="Pfam" id="PF10198">
    <property type="entry name" value="Ada3"/>
    <property type="match status" value="1"/>
</dbReference>
<sequence length="642" mass="72754">MSRNTRRGKGVREQKRDEAVLHEPSNILNSMLKSLDLTFENDIGLLNGKYVRSLPEKPILQTTKSQLESLGKCLEKIASNDQESINLIRQVREEIIRNEEEKQRELEKAEKSLKLEAEASETNPNSSTQESDQAIPGKRLIKEEENAKKGNTEGSDDDPSHFENNEGDESTQLFKKPRLDRDQIENDPSVKNPKSEFVVSQTLPAAAMKLGLFHEDKLEATGEEYLKKKYGVVSYPTNDLKELLPGELPDMDFSKPKPSNQIQFNTFLSSIDAFYREFTDDDIKFLQNKFIVPQSLQYVKSYDLDVTPYTIPKLGPLYTDVWLKEDNNQNIANLTPPPVNDPTSILPKKSGKELTDSALDTEDISCGPLVSRLLSAILKDDDTIAPKEELQAVSSLESSVSTPVSENDHMTPSSASSYGIFKKYGGISNTSNIDYVSFEERLKRELKYVGIYMNLPKEEGKSKEDPDWLTGREDDEISAELRELQSTLRQVTTRNIKRKAALIPLLEKQLAWQEYLTILENLDKQVDQAYIKRIRAPKNKKKKQHTPGPESLVSGSTSQAAIQAAHQQAANSSLKSLLDKRQRWINKIGPLFDKPEVMKRIPKESVFKDIDQDEEEEEADVFSNNINGKDEELNESIQSKEE</sequence>
<keyword evidence="8" id="KW-1185">Reference proteome</keyword>
<keyword evidence="5" id="KW-0539">Nucleus</keyword>
<feature type="region of interest" description="Disordered" evidence="6">
    <location>
        <begin position="605"/>
        <end position="642"/>
    </location>
</feature>
<dbReference type="EMBL" id="CP015058">
    <property type="protein sequence ID" value="QGN16909.1"/>
    <property type="molecule type" value="Genomic_DNA"/>
</dbReference>
<comment type="similarity">
    <text evidence="2">Belongs to the NGG1 family.</text>
</comment>
<evidence type="ECO:0000256" key="5">
    <source>
        <dbReference type="ARBA" id="ARBA00023242"/>
    </source>
</evidence>
<organism evidence="7 8">
    <name type="scientific">Kluyveromyces marxianus</name>
    <name type="common">Yeast</name>
    <name type="synonym">Candida kefyr</name>
    <dbReference type="NCBI Taxonomy" id="4911"/>
    <lineage>
        <taxon>Eukaryota</taxon>
        <taxon>Fungi</taxon>
        <taxon>Dikarya</taxon>
        <taxon>Ascomycota</taxon>
        <taxon>Saccharomycotina</taxon>
        <taxon>Saccharomycetes</taxon>
        <taxon>Saccharomycetales</taxon>
        <taxon>Saccharomycetaceae</taxon>
        <taxon>Kluyveromyces</taxon>
    </lineage>
</organism>
<dbReference type="PANTHER" id="PTHR13556:SF2">
    <property type="entry name" value="TRANSCRIPTIONAL ADAPTER 3"/>
    <property type="match status" value="1"/>
</dbReference>
<feature type="compositionally biased region" description="Basic and acidic residues" evidence="6">
    <location>
        <begin position="140"/>
        <end position="151"/>
    </location>
</feature>
<evidence type="ECO:0000256" key="3">
    <source>
        <dbReference type="ARBA" id="ARBA00023015"/>
    </source>
</evidence>
<evidence type="ECO:0000256" key="2">
    <source>
        <dbReference type="ARBA" id="ARBA00005330"/>
    </source>
</evidence>
<feature type="region of interest" description="Disordered" evidence="6">
    <location>
        <begin position="116"/>
        <end position="193"/>
    </location>
</feature>
<comment type="subcellular location">
    <subcellularLocation>
        <location evidence="1">Nucleus</location>
    </subcellularLocation>
</comment>
<evidence type="ECO:0000256" key="6">
    <source>
        <dbReference type="SAM" id="MobiDB-lite"/>
    </source>
</evidence>
<evidence type="ECO:0000256" key="1">
    <source>
        <dbReference type="ARBA" id="ARBA00004123"/>
    </source>
</evidence>
<dbReference type="Proteomes" id="UP000422736">
    <property type="component" value="Chromosome 5"/>
</dbReference>
<proteinExistence type="inferred from homology"/>
<reference evidence="7 8" key="2">
    <citation type="submission" date="2019-11" db="EMBL/GenBank/DDBJ databases">
        <authorList>
            <person name="Lu H."/>
        </authorList>
    </citation>
    <scope>NUCLEOTIDE SEQUENCE [LARGE SCALE GENOMIC DNA]</scope>
    <source>
        <strain evidence="7 8">FIM1</strain>
    </source>
</reference>
<evidence type="ECO:0000313" key="7">
    <source>
        <dbReference type="EMBL" id="QGN16909.1"/>
    </source>
</evidence>
<evidence type="ECO:0000256" key="4">
    <source>
        <dbReference type="ARBA" id="ARBA00023163"/>
    </source>
</evidence>